<evidence type="ECO:0000313" key="1">
    <source>
        <dbReference type="EMBL" id="KAG9494368.1"/>
    </source>
</evidence>
<sequence length="119" mass="13667">MMFLDFIVNCYKPSISLVIFMHGCAGNSHKGLPLPKFKKTFRLDNCISNKSVVPPSLQSKDLSSFNLMMMIRKEECTNILRQSKDRSCINKPKKGSKVIYKCFPILMHFNDTFIKNSVL</sequence>
<proteinExistence type="predicted"/>
<protein>
    <submittedName>
        <fullName evidence="1">Uncharacterized protein</fullName>
    </submittedName>
</protein>
<evidence type="ECO:0000313" key="2">
    <source>
        <dbReference type="Proteomes" id="UP000770717"/>
    </source>
</evidence>
<dbReference type="Proteomes" id="UP000770717">
    <property type="component" value="Unassembled WGS sequence"/>
</dbReference>
<organism evidence="1 2">
    <name type="scientific">Eleutherodactylus coqui</name>
    <name type="common">Puerto Rican coqui</name>
    <dbReference type="NCBI Taxonomy" id="57060"/>
    <lineage>
        <taxon>Eukaryota</taxon>
        <taxon>Metazoa</taxon>
        <taxon>Chordata</taxon>
        <taxon>Craniata</taxon>
        <taxon>Vertebrata</taxon>
        <taxon>Euteleostomi</taxon>
        <taxon>Amphibia</taxon>
        <taxon>Batrachia</taxon>
        <taxon>Anura</taxon>
        <taxon>Neobatrachia</taxon>
        <taxon>Hyloidea</taxon>
        <taxon>Eleutherodactylidae</taxon>
        <taxon>Eleutherodactylinae</taxon>
        <taxon>Eleutherodactylus</taxon>
        <taxon>Eleutherodactylus</taxon>
    </lineage>
</organism>
<dbReference type="AlphaFoldDB" id="A0A8J6FUW8"/>
<accession>A0A8J6FUW8</accession>
<reference evidence="1" key="1">
    <citation type="thesis" date="2020" institute="ProQuest LLC" country="789 East Eisenhower Parkway, Ann Arbor, MI, USA">
        <title>Comparative Genomics and Chromosome Evolution.</title>
        <authorList>
            <person name="Mudd A.B."/>
        </authorList>
    </citation>
    <scope>NUCLEOTIDE SEQUENCE</scope>
    <source>
        <strain evidence="1">HN-11 Male</strain>
        <tissue evidence="1">Kidney and liver</tissue>
    </source>
</reference>
<keyword evidence="2" id="KW-1185">Reference proteome</keyword>
<dbReference type="EMBL" id="WNTK01000001">
    <property type="protein sequence ID" value="KAG9494368.1"/>
    <property type="molecule type" value="Genomic_DNA"/>
</dbReference>
<gene>
    <name evidence="1" type="ORF">GDO78_001949</name>
</gene>
<comment type="caution">
    <text evidence="1">The sequence shown here is derived from an EMBL/GenBank/DDBJ whole genome shotgun (WGS) entry which is preliminary data.</text>
</comment>
<name>A0A8J6FUW8_ELECQ</name>